<keyword evidence="3" id="KW-0131">Cell cycle</keyword>
<dbReference type="HAMAP" id="MF_01805">
    <property type="entry name" value="ScpA"/>
    <property type="match status" value="1"/>
</dbReference>
<reference evidence="5" key="1">
    <citation type="journal article" date="2019" name="Int. J. Syst. Evol. Microbiol.">
        <title>The Global Catalogue of Microorganisms (GCM) 10K type strain sequencing project: providing services to taxonomists for standard genome sequencing and annotation.</title>
        <authorList>
            <consortium name="The Broad Institute Genomics Platform"/>
            <consortium name="The Broad Institute Genome Sequencing Center for Infectious Disease"/>
            <person name="Wu L."/>
            <person name="Ma J."/>
        </authorList>
    </citation>
    <scope>NUCLEOTIDE SEQUENCE [LARGE SCALE GENOMIC DNA]</scope>
    <source>
        <strain evidence="5">JCM 1407</strain>
    </source>
</reference>
<comment type="caution">
    <text evidence="4">The sequence shown here is derived from an EMBL/GenBank/DDBJ whole genome shotgun (WGS) entry which is preliminary data.</text>
</comment>
<dbReference type="EMBL" id="BAAACG010000010">
    <property type="protein sequence ID" value="GAA0743285.1"/>
    <property type="molecule type" value="Genomic_DNA"/>
</dbReference>
<dbReference type="Pfam" id="PF02616">
    <property type="entry name" value="SMC_ScpA"/>
    <property type="match status" value="1"/>
</dbReference>
<comment type="subunit">
    <text evidence="3">Component of a cohesin-like complex composed of ScpA, ScpB and the Smc homodimer, in which ScpA and ScpB bind to the head domain of Smc. The presence of the three proteins is required for the association of the complex with DNA.</text>
</comment>
<evidence type="ECO:0000256" key="1">
    <source>
        <dbReference type="ARBA" id="ARBA00022829"/>
    </source>
</evidence>
<evidence type="ECO:0000256" key="2">
    <source>
        <dbReference type="ARBA" id="ARBA00044777"/>
    </source>
</evidence>
<keyword evidence="3" id="KW-0132">Cell division</keyword>
<dbReference type="PANTHER" id="PTHR33969:SF2">
    <property type="entry name" value="SEGREGATION AND CONDENSATION PROTEIN A"/>
    <property type="match status" value="1"/>
</dbReference>
<comment type="subcellular location">
    <subcellularLocation>
        <location evidence="3">Cytoplasm</location>
    </subcellularLocation>
    <text evidence="3">Associated with two foci at the outer edges of the nucleoid region in young cells, and at four foci within both cell halves in older cells.</text>
</comment>
<comment type="function">
    <text evidence="3">Participates in chromosomal partition during cell division. May act via the formation of a condensin-like complex containing Smc and ScpB that pull DNA away from mid-cell into both cell halves.</text>
</comment>
<dbReference type="RefSeq" id="WP_343762223.1">
    <property type="nucleotide sequence ID" value="NZ_BAAACG010000010.1"/>
</dbReference>
<keyword evidence="3" id="KW-0963">Cytoplasm</keyword>
<proteinExistence type="inferred from homology"/>
<dbReference type="Gene3D" id="6.10.250.2410">
    <property type="match status" value="1"/>
</dbReference>
<dbReference type="InterPro" id="IPR023093">
    <property type="entry name" value="ScpA-like_C"/>
</dbReference>
<gene>
    <name evidence="3" type="primary">scpA</name>
    <name evidence="4" type="ORF">GCM10008906_26870</name>
</gene>
<organism evidence="4 5">
    <name type="scientific">Clostridium oceanicum</name>
    <dbReference type="NCBI Taxonomy" id="1543"/>
    <lineage>
        <taxon>Bacteria</taxon>
        <taxon>Bacillati</taxon>
        <taxon>Bacillota</taxon>
        <taxon>Clostridia</taxon>
        <taxon>Eubacteriales</taxon>
        <taxon>Clostridiaceae</taxon>
        <taxon>Clostridium</taxon>
    </lineage>
</organism>
<evidence type="ECO:0000256" key="3">
    <source>
        <dbReference type="HAMAP-Rule" id="MF_01805"/>
    </source>
</evidence>
<sequence length="247" mass="29564">MSLNIKIHNFNGPFDLLLHLIKKNKMDIYDIQIYEITNQYLEYLNQMEDLDLEVTSEFIVMASRLIEIKSKYLLPKQEKEDDEEKDPRKELVDKLLEYKKFKAVAEFLKSKQEVSGVCFSKKPEIIEEKKKDPSIKELFQNITMLDLYNTYNKLINNYINKMNVSTDFKGEIYLEKYKIEDKIKLIMDNIKNNSKYEFSNFIDECESKLEVVITFLAILELVKSRIIEVHQSYNFDKIYLERTEKNE</sequence>
<evidence type="ECO:0000313" key="4">
    <source>
        <dbReference type="EMBL" id="GAA0743285.1"/>
    </source>
</evidence>
<dbReference type="InterPro" id="IPR003768">
    <property type="entry name" value="ScpA"/>
</dbReference>
<dbReference type="Gene3D" id="1.10.10.580">
    <property type="entry name" value="Structural maintenance of chromosome 1. Chain E"/>
    <property type="match status" value="1"/>
</dbReference>
<protein>
    <recommendedName>
        <fullName evidence="2 3">Segregation and condensation protein A</fullName>
    </recommendedName>
</protein>
<accession>A0ABP3UXU0</accession>
<keyword evidence="5" id="KW-1185">Reference proteome</keyword>
<dbReference type="PANTHER" id="PTHR33969">
    <property type="entry name" value="SEGREGATION AND CONDENSATION PROTEIN A"/>
    <property type="match status" value="1"/>
</dbReference>
<evidence type="ECO:0000313" key="5">
    <source>
        <dbReference type="Proteomes" id="UP001501510"/>
    </source>
</evidence>
<comment type="similarity">
    <text evidence="3">Belongs to the ScpA family.</text>
</comment>
<name>A0ABP3UXU0_9CLOT</name>
<dbReference type="NCBIfam" id="NF000994">
    <property type="entry name" value="PRK00104.1-3"/>
    <property type="match status" value="1"/>
</dbReference>
<keyword evidence="1 3" id="KW-0159">Chromosome partition</keyword>
<dbReference type="Proteomes" id="UP001501510">
    <property type="component" value="Unassembled WGS sequence"/>
</dbReference>